<accession>V4HEE2</accession>
<feature type="transmembrane region" description="Helical" evidence="6">
    <location>
        <begin position="117"/>
        <end position="141"/>
    </location>
</feature>
<dbReference type="Proteomes" id="UP000017840">
    <property type="component" value="Unassembled WGS sequence"/>
</dbReference>
<protein>
    <recommendedName>
        <fullName evidence="9">DUF92 domain-containing protein</fullName>
    </recommendedName>
</protein>
<dbReference type="OrthoDB" id="28948at2157"/>
<keyword evidence="4 6" id="KW-1133">Transmembrane helix</keyword>
<feature type="transmembrane region" description="Helical" evidence="6">
    <location>
        <begin position="431"/>
        <end position="454"/>
    </location>
</feature>
<evidence type="ECO:0000256" key="3">
    <source>
        <dbReference type="ARBA" id="ARBA00022692"/>
    </source>
</evidence>
<reference evidence="7 8" key="1">
    <citation type="journal article" date="2013" name="Genome Announc.">
        <title>Draft Genome Sequence of 'Candidatus Halobonum tyrrellensis' Strain G22, Isolated from the Hypersaline Waters of Lake Tyrrell, Australia.</title>
        <authorList>
            <person name="Ugalde J.A."/>
            <person name="Narasingarao P."/>
            <person name="Kuo S."/>
            <person name="Podell S."/>
            <person name="Allen E.E."/>
        </authorList>
    </citation>
    <scope>NUCLEOTIDE SEQUENCE [LARGE SCALE GENOMIC DNA]</scope>
    <source>
        <strain evidence="7 8">G22</strain>
    </source>
</reference>
<feature type="transmembrane region" description="Helical" evidence="6">
    <location>
        <begin position="153"/>
        <end position="173"/>
    </location>
</feature>
<keyword evidence="8" id="KW-1185">Reference proteome</keyword>
<proteinExistence type="inferred from homology"/>
<evidence type="ECO:0000313" key="7">
    <source>
        <dbReference type="EMBL" id="ESP88443.1"/>
    </source>
</evidence>
<dbReference type="RefSeq" id="WP_023394242.1">
    <property type="nucleotide sequence ID" value="NZ_ASGZ01000028.1"/>
</dbReference>
<dbReference type="PANTHER" id="PTHR13353">
    <property type="entry name" value="TRANSMEMBRANE PROTEIN 19"/>
    <property type="match status" value="1"/>
</dbReference>
<comment type="caution">
    <text evidence="7">The sequence shown here is derived from an EMBL/GenBank/DDBJ whole genome shotgun (WGS) entry which is preliminary data.</text>
</comment>
<comment type="similarity">
    <text evidence="2">Belongs to the TMEM19 family.</text>
</comment>
<dbReference type="EMBL" id="ASGZ01000028">
    <property type="protein sequence ID" value="ESP88443.1"/>
    <property type="molecule type" value="Genomic_DNA"/>
</dbReference>
<organism evidence="7 8">
    <name type="scientific">Candidatus Halobonum tyrrellensis G22</name>
    <dbReference type="NCBI Taxonomy" id="1324957"/>
    <lineage>
        <taxon>Archaea</taxon>
        <taxon>Methanobacteriati</taxon>
        <taxon>Methanobacteriota</taxon>
        <taxon>Stenosarchaea group</taxon>
        <taxon>Halobacteria</taxon>
        <taxon>Halobacteriales</taxon>
        <taxon>Haloferacaceae</taxon>
        <taxon>Candidatus Halobonum</taxon>
    </lineage>
</organism>
<dbReference type="AlphaFoldDB" id="V4HEE2"/>
<keyword evidence="3 6" id="KW-0812">Transmembrane</keyword>
<name>V4HEE2_9EURY</name>
<evidence type="ECO:0000256" key="6">
    <source>
        <dbReference type="SAM" id="Phobius"/>
    </source>
</evidence>
<dbReference type="InterPro" id="IPR002794">
    <property type="entry name" value="DUF92_TMEM19"/>
</dbReference>
<evidence type="ECO:0000313" key="8">
    <source>
        <dbReference type="Proteomes" id="UP000017840"/>
    </source>
</evidence>
<feature type="transmembrane region" description="Helical" evidence="6">
    <location>
        <begin position="396"/>
        <end position="419"/>
    </location>
</feature>
<sequence>MRHRLRRAGGFAAVATLALAAPRFGWAAAAPFAAVAVLAAFVVDDGPLFELFARPGDHEDGRLNGLAGFGLAATGLAILTAVREAPMPDGVFVATVLLVAFGNLGHELVRTHTTDEFLTTVGFLAGGFLAGTAGQAAAAAVADSLVPARVPEFVFLAAVGALVAALFRSVLFARDDALVMVTVAFLLWLFAALVGTVSATTVAVGLAVAVAFGWLSYALDVASITGMLTGVLLSAVTVVLGGYGWFVVLITFFAVGGLSSKFRYEVKRERGVAEDNDGARGTGNVLGNATVALVAVVAAAAAARFLPGRVVLGWPVHDLLAFAFAGSLAAAMADTLSSEFGGLFDDPRLVTTLEPVDPGTDGAVTWQGELAGVVGAALVGAIAAVLMPVGSATTGVGFLVVAGAGVVGMSVDSLLGATVEGDRFGNQTVNFLATLSGAIAGVGFALAAFVALLAV</sequence>
<dbReference type="Pfam" id="PF01940">
    <property type="entry name" value="DUF92"/>
    <property type="match status" value="1"/>
</dbReference>
<dbReference type="PANTHER" id="PTHR13353:SF5">
    <property type="entry name" value="TRANSMEMBRANE PROTEIN 19"/>
    <property type="match status" value="1"/>
</dbReference>
<evidence type="ECO:0000256" key="1">
    <source>
        <dbReference type="ARBA" id="ARBA00004141"/>
    </source>
</evidence>
<dbReference type="STRING" id="1324957.K933_08287"/>
<evidence type="ECO:0000256" key="2">
    <source>
        <dbReference type="ARBA" id="ARBA00009012"/>
    </source>
</evidence>
<evidence type="ECO:0000256" key="4">
    <source>
        <dbReference type="ARBA" id="ARBA00022989"/>
    </source>
</evidence>
<gene>
    <name evidence="7" type="ORF">K933_08287</name>
</gene>
<feature type="transmembrane region" description="Helical" evidence="6">
    <location>
        <begin position="285"/>
        <end position="307"/>
    </location>
</feature>
<evidence type="ECO:0000256" key="5">
    <source>
        <dbReference type="ARBA" id="ARBA00023136"/>
    </source>
</evidence>
<feature type="transmembrane region" description="Helical" evidence="6">
    <location>
        <begin position="319"/>
        <end position="337"/>
    </location>
</feature>
<dbReference type="eggNOG" id="arCOG02245">
    <property type="taxonomic scope" value="Archaea"/>
</dbReference>
<feature type="transmembrane region" description="Helical" evidence="6">
    <location>
        <begin position="370"/>
        <end position="389"/>
    </location>
</feature>
<feature type="transmembrane region" description="Helical" evidence="6">
    <location>
        <begin position="227"/>
        <end position="255"/>
    </location>
</feature>
<evidence type="ECO:0008006" key="9">
    <source>
        <dbReference type="Google" id="ProtNLM"/>
    </source>
</evidence>
<comment type="subcellular location">
    <subcellularLocation>
        <location evidence="1">Membrane</location>
        <topology evidence="1">Multi-pass membrane protein</topology>
    </subcellularLocation>
</comment>
<dbReference type="GO" id="GO:0016020">
    <property type="term" value="C:membrane"/>
    <property type="evidence" value="ECO:0007669"/>
    <property type="project" value="UniProtKB-SubCell"/>
</dbReference>
<dbReference type="PATRIC" id="fig|1324957.4.peg.1682"/>
<feature type="transmembrane region" description="Helical" evidence="6">
    <location>
        <begin position="89"/>
        <end position="105"/>
    </location>
</feature>
<feature type="transmembrane region" description="Helical" evidence="6">
    <location>
        <begin position="185"/>
        <end position="215"/>
    </location>
</feature>
<keyword evidence="5 6" id="KW-0472">Membrane</keyword>